<feature type="compositionally biased region" description="Basic and acidic residues" evidence="7">
    <location>
        <begin position="104"/>
        <end position="114"/>
    </location>
</feature>
<dbReference type="Gene3D" id="3.30.450.20">
    <property type="entry name" value="PAS domain"/>
    <property type="match status" value="1"/>
</dbReference>
<keyword evidence="3 6" id="KW-0547">Nucleotide-binding</keyword>
<evidence type="ECO:0000313" key="11">
    <source>
        <dbReference type="Proteomes" id="UP000051952"/>
    </source>
</evidence>
<dbReference type="EMBL" id="CYKH01000929">
    <property type="protein sequence ID" value="CUG68058.1"/>
    <property type="molecule type" value="Genomic_DNA"/>
</dbReference>
<keyword evidence="11" id="KW-1185">Reference proteome</keyword>
<dbReference type="InterPro" id="IPR000719">
    <property type="entry name" value="Prot_kinase_dom"/>
</dbReference>
<dbReference type="Gene3D" id="1.10.510.10">
    <property type="entry name" value="Transferase(Phosphotransferase) domain 1"/>
    <property type="match status" value="2"/>
</dbReference>
<keyword evidence="1" id="KW-0723">Serine/threonine-protein kinase</keyword>
<dbReference type="InterPro" id="IPR014710">
    <property type="entry name" value="RmlC-like_jellyroll"/>
</dbReference>
<proteinExistence type="predicted"/>
<dbReference type="SUPFAM" id="SSF51206">
    <property type="entry name" value="cAMP-binding domain-like"/>
    <property type="match status" value="2"/>
</dbReference>
<evidence type="ECO:0000256" key="3">
    <source>
        <dbReference type="ARBA" id="ARBA00022741"/>
    </source>
</evidence>
<dbReference type="PANTHER" id="PTHR11584">
    <property type="entry name" value="SERINE/THREONINE PROTEIN KINASE"/>
    <property type="match status" value="1"/>
</dbReference>
<keyword evidence="2" id="KW-0808">Transferase</keyword>
<dbReference type="Proteomes" id="UP000051952">
    <property type="component" value="Unassembled WGS sequence"/>
</dbReference>
<dbReference type="PROSITE" id="PS50011">
    <property type="entry name" value="PROTEIN_KINASE_DOM"/>
    <property type="match status" value="1"/>
</dbReference>
<feature type="region of interest" description="Disordered" evidence="7">
    <location>
        <begin position="1723"/>
        <end position="1749"/>
    </location>
</feature>
<feature type="domain" description="Protein kinase" evidence="8">
    <location>
        <begin position="1304"/>
        <end position="1623"/>
    </location>
</feature>
<dbReference type="OMA" id="VNSMANF"/>
<dbReference type="Pfam" id="PF00069">
    <property type="entry name" value="Pkinase"/>
    <property type="match status" value="2"/>
</dbReference>
<evidence type="ECO:0000256" key="4">
    <source>
        <dbReference type="ARBA" id="ARBA00022777"/>
    </source>
</evidence>
<organism evidence="10 11">
    <name type="scientific">Bodo saltans</name>
    <name type="common">Flagellated protozoan</name>
    <dbReference type="NCBI Taxonomy" id="75058"/>
    <lineage>
        <taxon>Eukaryota</taxon>
        <taxon>Discoba</taxon>
        <taxon>Euglenozoa</taxon>
        <taxon>Kinetoplastea</taxon>
        <taxon>Metakinetoplastina</taxon>
        <taxon>Eubodonida</taxon>
        <taxon>Bodonidae</taxon>
        <taxon>Bodo</taxon>
    </lineage>
</organism>
<dbReference type="Pfam" id="PF13426">
    <property type="entry name" value="PAS_9"/>
    <property type="match status" value="1"/>
</dbReference>
<dbReference type="OrthoDB" id="267132at2759"/>
<dbReference type="SMART" id="SM00220">
    <property type="entry name" value="S_TKc"/>
    <property type="match status" value="1"/>
</dbReference>
<evidence type="ECO:0000256" key="1">
    <source>
        <dbReference type="ARBA" id="ARBA00022527"/>
    </source>
</evidence>
<evidence type="ECO:0000256" key="5">
    <source>
        <dbReference type="ARBA" id="ARBA00022840"/>
    </source>
</evidence>
<dbReference type="InterPro" id="IPR017441">
    <property type="entry name" value="Protein_kinase_ATP_BS"/>
</dbReference>
<dbReference type="SUPFAM" id="SSF55785">
    <property type="entry name" value="PYP-like sensor domain (PAS domain)"/>
    <property type="match status" value="1"/>
</dbReference>
<feature type="domain" description="Cyclic nucleotide-binding" evidence="9">
    <location>
        <begin position="324"/>
        <end position="441"/>
    </location>
</feature>
<dbReference type="GO" id="GO:0005524">
    <property type="term" value="F:ATP binding"/>
    <property type="evidence" value="ECO:0007669"/>
    <property type="project" value="UniProtKB-UniRule"/>
</dbReference>
<evidence type="ECO:0000259" key="9">
    <source>
        <dbReference type="PROSITE" id="PS50042"/>
    </source>
</evidence>
<dbReference type="Gene3D" id="2.60.120.10">
    <property type="entry name" value="Jelly Rolls"/>
    <property type="match status" value="2"/>
</dbReference>
<dbReference type="CDD" id="cd22964">
    <property type="entry name" value="DD_CrRSP_unchar"/>
    <property type="match status" value="1"/>
</dbReference>
<dbReference type="InterPro" id="IPR011009">
    <property type="entry name" value="Kinase-like_dom_sf"/>
</dbReference>
<feature type="compositionally biased region" description="Polar residues" evidence="7">
    <location>
        <begin position="1221"/>
        <end position="1235"/>
    </location>
</feature>
<accession>A0A0S4J2G9</accession>
<dbReference type="InterPro" id="IPR000014">
    <property type="entry name" value="PAS"/>
</dbReference>
<evidence type="ECO:0000256" key="7">
    <source>
        <dbReference type="SAM" id="MobiDB-lite"/>
    </source>
</evidence>
<dbReference type="PROSITE" id="PS50042">
    <property type="entry name" value="CNMP_BINDING_3"/>
    <property type="match status" value="2"/>
</dbReference>
<name>A0A0S4J2G9_BODSA</name>
<feature type="domain" description="Cyclic nucleotide-binding" evidence="9">
    <location>
        <begin position="444"/>
        <end position="559"/>
    </location>
</feature>
<dbReference type="SMART" id="SM00100">
    <property type="entry name" value="cNMP"/>
    <property type="match status" value="2"/>
</dbReference>
<keyword evidence="5 6" id="KW-0067">ATP-binding</keyword>
<dbReference type="InterPro" id="IPR018490">
    <property type="entry name" value="cNMP-bd_dom_sf"/>
</dbReference>
<feature type="binding site" evidence="6">
    <location>
        <position position="1333"/>
    </location>
    <ligand>
        <name>ATP</name>
        <dbReference type="ChEBI" id="CHEBI:30616"/>
    </ligand>
</feature>
<feature type="region of interest" description="Disordered" evidence="7">
    <location>
        <begin position="1221"/>
        <end position="1243"/>
    </location>
</feature>
<dbReference type="VEuPathDB" id="TriTrypDB:BSAL_83040"/>
<dbReference type="InterPro" id="IPR035965">
    <property type="entry name" value="PAS-like_dom_sf"/>
</dbReference>
<evidence type="ECO:0000259" key="8">
    <source>
        <dbReference type="PROSITE" id="PS50011"/>
    </source>
</evidence>
<dbReference type="PROSITE" id="PS00107">
    <property type="entry name" value="PROTEIN_KINASE_ATP"/>
    <property type="match status" value="1"/>
</dbReference>
<keyword evidence="4 10" id="KW-0418">Kinase</keyword>
<gene>
    <name evidence="10" type="ORF">BSAL_83040</name>
</gene>
<feature type="compositionally biased region" description="Acidic residues" evidence="7">
    <location>
        <begin position="1729"/>
        <end position="1741"/>
    </location>
</feature>
<dbReference type="CDD" id="cd00038">
    <property type="entry name" value="CAP_ED"/>
    <property type="match status" value="2"/>
</dbReference>
<feature type="region of interest" description="Disordered" evidence="7">
    <location>
        <begin position="217"/>
        <end position="278"/>
    </location>
</feature>
<dbReference type="InterPro" id="IPR000595">
    <property type="entry name" value="cNMP-bd_dom"/>
</dbReference>
<protein>
    <submittedName>
        <fullName evidence="10">Protein kinase, putative</fullName>
    </submittedName>
</protein>
<dbReference type="PANTHER" id="PTHR11584:SF369">
    <property type="entry name" value="MITOGEN-ACTIVATED PROTEIN KINASE KINASE KINASE 19-RELATED"/>
    <property type="match status" value="1"/>
</dbReference>
<feature type="region of interest" description="Disordered" evidence="7">
    <location>
        <begin position="1655"/>
        <end position="1711"/>
    </location>
</feature>
<feature type="compositionally biased region" description="Basic and acidic residues" evidence="7">
    <location>
        <begin position="217"/>
        <end position="229"/>
    </location>
</feature>
<dbReference type="SUPFAM" id="SSF56112">
    <property type="entry name" value="Protein kinase-like (PK-like)"/>
    <property type="match status" value="2"/>
</dbReference>
<dbReference type="GO" id="GO:0004674">
    <property type="term" value="F:protein serine/threonine kinase activity"/>
    <property type="evidence" value="ECO:0007669"/>
    <property type="project" value="UniProtKB-KW"/>
</dbReference>
<feature type="region of interest" description="Disordered" evidence="7">
    <location>
        <begin position="89"/>
        <end position="128"/>
    </location>
</feature>
<evidence type="ECO:0000313" key="10">
    <source>
        <dbReference type="EMBL" id="CUG68058.1"/>
    </source>
</evidence>
<reference evidence="11" key="1">
    <citation type="submission" date="2015-09" db="EMBL/GenBank/DDBJ databases">
        <authorList>
            <consortium name="Pathogen Informatics"/>
        </authorList>
    </citation>
    <scope>NUCLEOTIDE SEQUENCE [LARGE SCALE GENOMIC DNA]</scope>
    <source>
        <strain evidence="11">Lake Konstanz</strain>
    </source>
</reference>
<sequence>MATSSGAAAPTPQLLPHTMLHQSYIDKHRLGDIVEHLSYALLVHKPSDHASFTRQWLANLSAKMTSLGQSTCDGINLFSIDGTKAQTFTASASTSPRRSSRLLGETRHHGDKHQPQRKTSTTTIVEPPVPSAGVVSAEASIDPQVSGVAIPEHPGVAAGERSADKFKRVAHGAAKKRNTAHASSLAVEQISKLAEKLHKDDVQTAMSFLQNLLTRRTEKQRKEAEETRMLRKYKQQHALAAERGATQQKGGAPNGGPDTPENASAGLRADNDVASTSIDQPRRRIAISATPMNVDDAPSFHITDVEKSAEERKKLLDCVQQCSLFTAFDDVQKELVVRAMTKEEFAAGFDILSQGQPGKETFFLVASGMAEVIKDKRVVAPIHSGQYFGELELMYNEASCAATIRTITAVTTYGLGKETYQHIVLNAALERRATFLKLIEIVGIFETLIDYDKMRVAEALMIQPCTEGDVLIRCGEPVLWMYVVMEGTTRVVGRDPEGKPVNVIDLGAGQVVGELEFVFHHSAVADVVVLSTHCKVAKLNRKHFEMIVGSDVTDQMKQYIASKDIYRHYMAHAQEDVKKEIVGAQKRTARRKGANTGASSKHLGSMHSHAALTNLLPAGEIFFDHSSHPCRFPLEAVTGGASKVMIIAVLEDGTIQRWNEPVARATQYRSDQALGQSIFSFLTSELEQSKFHRMLRAAREWTGNWEGFVEAGLHKSHPFGFTQAESLAKVILSLTVVPSVFSSSSSGDVFLAVGTEIKVKPPSSAALDLGNWLRDKMKPRLTAISRMLQDGSELSVGALRKVRGGVQLCERTLEQFVRIASTNIDSLQEGWRPVSMRIFTQRFLSVVSANVLKNGNHIVVEIAEDFPMNDVFLDSDGMIKALEVAVEDANTCGLAGLDIVVRVEAVSHDSGGGGDTLASVNSMANFSKSMALETSPTLFSGDVMIVRVEAVSHDSGGGGDTLASVNSMANFSKSMALETSPTLFSGDVNATTQPNSPFASGGISSSSSSAITNNGPKLIRIAIEDYKDSNASSSKGVTPSHGANNNGCDTSFINQSDTDLPSLILPSRGAHVSDIRHCLTSMNGMVTFLPPRGGAIGALYTIEVPLVVGEGGGDISAAEGAGSTHLQQHTFTTVLVERSAVHRNNVCQVLWARRHAVLPVATWSEVTKLVASGTCDILVIDPESLSDPIFTTTNEDPFDMIRSLGQRLAIIVTSEEGGTFSNRRLEASTNTSNPSLLEEEEEADTNAASLQQQQQVLQLPKPWHMKTLIDTFSTAERLVVQRREDESRIAALRNTFNETKRGNCEVVRLLGRGAFGEVHEVVDELTGGRMAMKAMRLKREADVDALVEEIRTMTNLQHENIIHYFFCEKTSNSELKIFMELANGTLQDKIMATPGGCGLAHFEIVRHLKDLLQGLAYIHKHGYIHCDIKTANALLDSKDRTNKIMATPGGCGLAHFEIVRHLKDLLQGLAYIHKHGYIHCDIKTANALLDSKDRTKLGDFGAAKKLKPGEKILVMCGTPMYMAPEVMAADADENLGYDFKADIWSLGCVVMEMVTGQPPFAHIDAAQGMGIFKYVSELTSTPDLSPLFHAGPLLTAFVKACLDPNRSCAGPRLLEEFKGKNWVLHRLTTQQAEKLVKRAQLLHVLSKYIAFQDEDGNPPPKWKGGSIGHSHEGSPLDTENSMGGDFRSGTDNGSSYFDSFDEGDDFDGASSAADSKIIQLRTNGGDFFSSDDEDDEDDDEGTNSASDAG</sequence>
<dbReference type="Pfam" id="PF00027">
    <property type="entry name" value="cNMP_binding"/>
    <property type="match status" value="2"/>
</dbReference>
<evidence type="ECO:0000256" key="2">
    <source>
        <dbReference type="ARBA" id="ARBA00022679"/>
    </source>
</evidence>
<evidence type="ECO:0000256" key="6">
    <source>
        <dbReference type="PROSITE-ProRule" id="PRU10141"/>
    </source>
</evidence>